<dbReference type="EMBL" id="JBEUSY010000254">
    <property type="protein sequence ID" value="KAL1240859.1"/>
    <property type="molecule type" value="Genomic_DNA"/>
</dbReference>
<comment type="caution">
    <text evidence="1">The sequence shown here is derived from an EMBL/GenBank/DDBJ whole genome shotgun (WGS) entry which is preliminary data.</text>
</comment>
<organism evidence="1 2">
    <name type="scientific">Trichinella spiralis</name>
    <name type="common">Trichina worm</name>
    <dbReference type="NCBI Taxonomy" id="6334"/>
    <lineage>
        <taxon>Eukaryota</taxon>
        <taxon>Metazoa</taxon>
        <taxon>Ecdysozoa</taxon>
        <taxon>Nematoda</taxon>
        <taxon>Enoplea</taxon>
        <taxon>Dorylaimia</taxon>
        <taxon>Trichinellida</taxon>
        <taxon>Trichinellidae</taxon>
        <taxon>Trichinella</taxon>
    </lineage>
</organism>
<keyword evidence="2" id="KW-1185">Reference proteome</keyword>
<reference evidence="1 2" key="1">
    <citation type="submission" date="2024-07" db="EMBL/GenBank/DDBJ databases">
        <title>Enhanced genomic and transcriptomic resources for Trichinella pseudospiralis and T. spiralis underpin the discovery of pronounced molecular differences between stages and species.</title>
        <authorList>
            <person name="Pasi K.K."/>
            <person name="La Rosa G."/>
            <person name="Gomez-Morales M.A."/>
            <person name="Tosini F."/>
            <person name="Sumanam S."/>
            <person name="Young N.D."/>
            <person name="Chang B.C."/>
            <person name="Robin G.B."/>
        </authorList>
    </citation>
    <scope>NUCLEOTIDE SEQUENCE [LARGE SCALE GENOMIC DNA]</scope>
    <source>
        <strain evidence="1">ISS534</strain>
    </source>
</reference>
<protein>
    <submittedName>
        <fullName evidence="1">UPF0761 membrane protein</fullName>
    </submittedName>
</protein>
<evidence type="ECO:0000313" key="1">
    <source>
        <dbReference type="EMBL" id="KAL1240859.1"/>
    </source>
</evidence>
<evidence type="ECO:0000313" key="2">
    <source>
        <dbReference type="Proteomes" id="UP001558632"/>
    </source>
</evidence>
<proteinExistence type="predicted"/>
<name>A0ABR3KLS5_TRISP</name>
<gene>
    <name evidence="1" type="ORF">TSPI_02512</name>
</gene>
<dbReference type="Proteomes" id="UP001558632">
    <property type="component" value="Unassembled WGS sequence"/>
</dbReference>
<sequence length="81" mass="9295">MSDQSGWTIQLADTSLDQLDRSRSDIESFGRVGFKARLHLADVETNIFWLVNFKSSLLQQRPTNQLCEKSISQLVQVRKVI</sequence>
<accession>A0ABR3KLS5</accession>